<comment type="caution">
    <text evidence="7">The sequence shown here is derived from an EMBL/GenBank/DDBJ whole genome shotgun (WGS) entry which is preliminary data.</text>
</comment>
<feature type="region of interest" description="Disordered" evidence="6">
    <location>
        <begin position="302"/>
        <end position="339"/>
    </location>
</feature>
<comment type="subcellular location">
    <subcellularLocation>
        <location evidence="1">Membrane</location>
        <topology evidence="1">Multi-pass membrane protein</topology>
    </subcellularLocation>
</comment>
<keyword evidence="3" id="KW-0812">Transmembrane</keyword>
<dbReference type="InterPro" id="IPR038213">
    <property type="entry name" value="IFI6/IFI27-like_sf"/>
</dbReference>
<protein>
    <submittedName>
        <fullName evidence="7">Interferon alpha-inducible protein 27-like protein 2A</fullName>
    </submittedName>
</protein>
<evidence type="ECO:0000256" key="2">
    <source>
        <dbReference type="ARBA" id="ARBA00007262"/>
    </source>
</evidence>
<dbReference type="PANTHER" id="PTHR16932:SF18">
    <property type="entry name" value="INTERFERON, ALPHA-INDUCIBLE PROTEIN 27-LIKE 2"/>
    <property type="match status" value="1"/>
</dbReference>
<organism evidence="7 8">
    <name type="scientific">Galemys pyrenaicus</name>
    <name type="common">Iberian desman</name>
    <name type="synonym">Pyrenean desman</name>
    <dbReference type="NCBI Taxonomy" id="202257"/>
    <lineage>
        <taxon>Eukaryota</taxon>
        <taxon>Metazoa</taxon>
        <taxon>Chordata</taxon>
        <taxon>Craniata</taxon>
        <taxon>Vertebrata</taxon>
        <taxon>Euteleostomi</taxon>
        <taxon>Mammalia</taxon>
        <taxon>Eutheria</taxon>
        <taxon>Laurasiatheria</taxon>
        <taxon>Eulipotyphla</taxon>
        <taxon>Talpidae</taxon>
        <taxon>Galemys</taxon>
    </lineage>
</organism>
<dbReference type="InterPro" id="IPR009311">
    <property type="entry name" value="IFI6/IFI27-like"/>
</dbReference>
<dbReference type="GO" id="GO:0001836">
    <property type="term" value="P:release of cytochrome c from mitochondria"/>
    <property type="evidence" value="ECO:0007669"/>
    <property type="project" value="TreeGrafter"/>
</dbReference>
<dbReference type="GO" id="GO:0031966">
    <property type="term" value="C:mitochondrial membrane"/>
    <property type="evidence" value="ECO:0007669"/>
    <property type="project" value="TreeGrafter"/>
</dbReference>
<feature type="non-terminal residue" evidence="7">
    <location>
        <position position="1"/>
    </location>
</feature>
<proteinExistence type="inferred from homology"/>
<feature type="compositionally biased region" description="Low complexity" evidence="6">
    <location>
        <begin position="190"/>
        <end position="206"/>
    </location>
</feature>
<name>A0A8J6A9K8_GALPY</name>
<evidence type="ECO:0000256" key="4">
    <source>
        <dbReference type="ARBA" id="ARBA00022989"/>
    </source>
</evidence>
<evidence type="ECO:0000256" key="1">
    <source>
        <dbReference type="ARBA" id="ARBA00004141"/>
    </source>
</evidence>
<feature type="region of interest" description="Disordered" evidence="6">
    <location>
        <begin position="669"/>
        <end position="736"/>
    </location>
</feature>
<dbReference type="GO" id="GO:0097193">
    <property type="term" value="P:intrinsic apoptotic signaling pathway"/>
    <property type="evidence" value="ECO:0007669"/>
    <property type="project" value="TreeGrafter"/>
</dbReference>
<feature type="region of interest" description="Disordered" evidence="6">
    <location>
        <begin position="49"/>
        <end position="128"/>
    </location>
</feature>
<feature type="compositionally biased region" description="Polar residues" evidence="6">
    <location>
        <begin position="72"/>
        <end position="84"/>
    </location>
</feature>
<evidence type="ECO:0000313" key="8">
    <source>
        <dbReference type="Proteomes" id="UP000700334"/>
    </source>
</evidence>
<evidence type="ECO:0000256" key="5">
    <source>
        <dbReference type="ARBA" id="ARBA00023136"/>
    </source>
</evidence>
<evidence type="ECO:0000313" key="7">
    <source>
        <dbReference type="EMBL" id="KAG8514305.1"/>
    </source>
</evidence>
<dbReference type="EMBL" id="JAGFMF010011747">
    <property type="protein sequence ID" value="KAG8514305.1"/>
    <property type="molecule type" value="Genomic_DNA"/>
</dbReference>
<evidence type="ECO:0000256" key="3">
    <source>
        <dbReference type="ARBA" id="ARBA00022692"/>
    </source>
</evidence>
<accession>A0A8J6A9K8</accession>
<comment type="similarity">
    <text evidence="2">Belongs to the IFI6/IFI27 family.</text>
</comment>
<evidence type="ECO:0000256" key="6">
    <source>
        <dbReference type="SAM" id="MobiDB-lite"/>
    </source>
</evidence>
<keyword evidence="5" id="KW-0472">Membrane</keyword>
<dbReference type="PANTHER" id="PTHR16932">
    <property type="entry name" value="INTERFERON ALPHA-INDUCIBLE PROTEIN 27"/>
    <property type="match status" value="1"/>
</dbReference>
<reference evidence="7" key="1">
    <citation type="journal article" date="2021" name="Evol. Appl.">
        <title>The genome of the Pyrenean desman and the effects of bottlenecks and inbreeding on the genomic landscape of an endangered species.</title>
        <authorList>
            <person name="Escoda L."/>
            <person name="Castresana J."/>
        </authorList>
    </citation>
    <scope>NUCLEOTIDE SEQUENCE</scope>
    <source>
        <strain evidence="7">IBE-C5619</strain>
    </source>
</reference>
<dbReference type="OrthoDB" id="440424at2759"/>
<feature type="region of interest" description="Disordered" evidence="6">
    <location>
        <begin position="188"/>
        <end position="224"/>
    </location>
</feature>
<keyword evidence="8" id="KW-1185">Reference proteome</keyword>
<keyword evidence="4" id="KW-1133">Transmembrane helix</keyword>
<gene>
    <name evidence="7" type="ORF">J0S82_003181</name>
</gene>
<feature type="region of interest" description="Disordered" evidence="6">
    <location>
        <begin position="1044"/>
        <end position="1092"/>
    </location>
</feature>
<sequence length="1565" mass="160617">RSLVRSEHRSISCPLVLTVYQPVKPSPRTHKWPEQAGLERVLTQAHWLPGTAFPAGPQEGASTPRAGAVSSCPAQHHSSQQGTQVAIEEEPPASCLPPPVGPPSEWTLRGPESQEEDPARRLPGARGRHNQEIETHPGLGAVASSSGCSLWTSTGNQPVKPVPLPDRELSQQGWGELQINKAAKAQRGQLVGLGSSPLGGRRSPVPISRSKHMGTPRRDGNPIAPLQGAEQVRATTCTCTPWVEQVCSCSGLDLPLGLKESAARRGPISQVPELGAAGDWSLFPQDALCSYHKCPAEKQNSLQLSQSSGSTVSTTPEAGATARSRTLGRDSDSRGLELSDPEQATCEISFDIERGRTGNKQASDRMKGENFKRQFNNNRQKLSLAGDAIRDPAEMRKSPAGPLGSYQLQPLFFDSTVYVVRWRGGLRLLLPLSTTRVGCGLSAAGAWEAGGPDRRGLPADGTGFVIRGYDQRRGFLEGRSQAPTVLGSGMLEVRSVSSGAASGRLREETALRRTQSDPFQALFQKLLHWALPPFAAMIVTAAVGGGESLGKELNSIFLWALAMGERTKGCQPQEVVGSGPRGRHTGPCRDRTFRGDVERDRPVLELEGALGTPRAVAGPWGRRVAPRTAGTGRSSGALCCPLVSGQGAMTRQAGGGALLSQLDWFFTGGPRPREERGSLVSQRNRGKEGGLGPASRGAHLQEVARSKPSCAQAPPPPFTSQNPAEPHPYPSSIWGQSGRQGNLTVLSSTVGAVWAAPVVLSAVGFTGAGIAASSIASSMMSAAAITNGGGVAAGGLVATLQSAGMAGLSAAANVALGAVGTKNEEEMPYPSASVRACRACRSVLCGAAGQDSGGSGAAGALPALWPALPLMTGLGSPVLPPGLGRLRHDLKSQLCSAARGLLQAARLSLQGLPTGPGASTSAPVGLGRACRWTGLPPVTGLHRCPRGPSLPVSSLPVGSSLDHLPDHLPVRRVGHPALDACALESGVGRMATGCRPKGQGPTLACVPSCEFSVPALRCNLSAWDAASGSSPGPVATVHLETHQLRLSSHLESPPAPAELTSGDPPAPAELTSGDPPAPVELTSGDPPAPLRLSSHLETHQLRLSSHLESPPALAELTSGDPPAPAELTSGDPPAPVELTSGEPAQGCLVAQGPDSTPGPLPLWAELPLLQLLYWLSRQRIRSQQECWVTPKPADSAPAGSAPSRASLPPWPVLGPTDWGLSLLRDLPLLPSASRWFGAGKGALVALRTSRSPPQWTVLPSKGRTWPTRELVSGPKATQPTPSAERLPPQTPHSLLPWLLPTELTQPVRTLNPLSQGGGGAALMPPLHLRTGGLQCVLVAGSMSFAQAGMLACSLASKVMSAASLASAGGAASGSVLAGLSKVGSALHAQGALAQALSTLGPLLGTLKGSSVLASSATVLRASPLAAPVSTAATVAAAPVVLSAVGFTSSGIAASSLAAKMMSVAAIANGGGVAAGSLVATLQSAGQCPGAGGGGRAALTREHAGPVETLTASLSSSPWASLWGFCGHALAGRSSGLVCAGSGSGPDTRLGGWVLSARLSQSCSRS</sequence>
<feature type="region of interest" description="Disordered" evidence="6">
    <location>
        <begin position="1266"/>
        <end position="1288"/>
    </location>
</feature>
<feature type="region of interest" description="Disordered" evidence="6">
    <location>
        <begin position="1112"/>
        <end position="1133"/>
    </location>
</feature>
<feature type="compositionally biased region" description="Low complexity" evidence="6">
    <location>
        <begin position="302"/>
        <end position="315"/>
    </location>
</feature>
<dbReference type="Proteomes" id="UP000700334">
    <property type="component" value="Unassembled WGS sequence"/>
</dbReference>
<feature type="compositionally biased region" description="Basic and acidic residues" evidence="6">
    <location>
        <begin position="327"/>
        <end position="337"/>
    </location>
</feature>
<feature type="region of interest" description="Disordered" evidence="6">
    <location>
        <begin position="571"/>
        <end position="594"/>
    </location>
</feature>
<dbReference type="Gene3D" id="6.10.110.10">
    <property type="match status" value="2"/>
</dbReference>
<dbReference type="Pfam" id="PF06140">
    <property type="entry name" value="Ifi-6-16"/>
    <property type="match status" value="2"/>
</dbReference>